<keyword evidence="2" id="KW-0645">Protease</keyword>
<dbReference type="PANTHER" id="PTHR21666">
    <property type="entry name" value="PEPTIDASE-RELATED"/>
    <property type="match status" value="1"/>
</dbReference>
<dbReference type="SUPFAM" id="SSF51261">
    <property type="entry name" value="Duplicated hybrid motif"/>
    <property type="match status" value="1"/>
</dbReference>
<dbReference type="Gene3D" id="2.70.70.10">
    <property type="entry name" value="Glucose Permease (Domain IIA)"/>
    <property type="match status" value="1"/>
</dbReference>
<keyword evidence="6" id="KW-0482">Metalloprotease</keyword>
<keyword evidence="5" id="KW-0862">Zinc</keyword>
<accession>X0YIE8</accession>
<proteinExistence type="predicted"/>
<evidence type="ECO:0000256" key="6">
    <source>
        <dbReference type="ARBA" id="ARBA00023049"/>
    </source>
</evidence>
<feature type="domain" description="M23ase beta-sheet core" evidence="7">
    <location>
        <begin position="1"/>
        <end position="97"/>
    </location>
</feature>
<evidence type="ECO:0000256" key="5">
    <source>
        <dbReference type="ARBA" id="ARBA00022833"/>
    </source>
</evidence>
<dbReference type="GO" id="GO:0006508">
    <property type="term" value="P:proteolysis"/>
    <property type="evidence" value="ECO:0007669"/>
    <property type="project" value="UniProtKB-KW"/>
</dbReference>
<gene>
    <name evidence="8" type="ORF">S01H1_75282</name>
</gene>
<dbReference type="AlphaFoldDB" id="X0YIE8"/>
<dbReference type="InterPro" id="IPR016047">
    <property type="entry name" value="M23ase_b-sheet_dom"/>
</dbReference>
<evidence type="ECO:0000256" key="2">
    <source>
        <dbReference type="ARBA" id="ARBA00022670"/>
    </source>
</evidence>
<dbReference type="Pfam" id="PF01551">
    <property type="entry name" value="Peptidase_M23"/>
    <property type="match status" value="1"/>
</dbReference>
<reference evidence="8" key="1">
    <citation type="journal article" date="2014" name="Front. Microbiol.">
        <title>High frequency of phylogenetically diverse reductive dehalogenase-homologous genes in deep subseafloor sedimentary metagenomes.</title>
        <authorList>
            <person name="Kawai M."/>
            <person name="Futagami T."/>
            <person name="Toyoda A."/>
            <person name="Takaki Y."/>
            <person name="Nishi S."/>
            <person name="Hori S."/>
            <person name="Arai W."/>
            <person name="Tsubouchi T."/>
            <person name="Morono Y."/>
            <person name="Uchiyama I."/>
            <person name="Ito T."/>
            <person name="Fujiyama A."/>
            <person name="Inagaki F."/>
            <person name="Takami H."/>
        </authorList>
    </citation>
    <scope>NUCLEOTIDE SEQUENCE</scope>
    <source>
        <strain evidence="8">Expedition CK06-06</strain>
    </source>
</reference>
<protein>
    <recommendedName>
        <fullName evidence="7">M23ase beta-sheet core domain-containing protein</fullName>
    </recommendedName>
</protein>
<sequence>MHWGVDWQAPRGTPIIAAGNGKVVKSGWAGGYGKQIVIKHANGYKTYYNHQTAFAKGIAPGKRVRLGQIIGYVGSTGYSTGPHLHYEVSVNGNKVNPMRIRLPKGKVLSGQELLTFEAVRDRIDTILNKREIEATRLALN</sequence>
<dbReference type="InterPro" id="IPR050570">
    <property type="entry name" value="Cell_wall_metabolism_enzyme"/>
</dbReference>
<dbReference type="InterPro" id="IPR011055">
    <property type="entry name" value="Dup_hybrid_motif"/>
</dbReference>
<keyword evidence="3" id="KW-0479">Metal-binding</keyword>
<keyword evidence="4" id="KW-0378">Hydrolase</keyword>
<dbReference type="EMBL" id="BARS01050426">
    <property type="protein sequence ID" value="GAG48358.1"/>
    <property type="molecule type" value="Genomic_DNA"/>
</dbReference>
<organism evidence="8">
    <name type="scientific">marine sediment metagenome</name>
    <dbReference type="NCBI Taxonomy" id="412755"/>
    <lineage>
        <taxon>unclassified sequences</taxon>
        <taxon>metagenomes</taxon>
        <taxon>ecological metagenomes</taxon>
    </lineage>
</organism>
<dbReference type="GO" id="GO:0004222">
    <property type="term" value="F:metalloendopeptidase activity"/>
    <property type="evidence" value="ECO:0007669"/>
    <property type="project" value="TreeGrafter"/>
</dbReference>
<evidence type="ECO:0000259" key="7">
    <source>
        <dbReference type="Pfam" id="PF01551"/>
    </source>
</evidence>
<dbReference type="CDD" id="cd12797">
    <property type="entry name" value="M23_peptidase"/>
    <property type="match status" value="1"/>
</dbReference>
<evidence type="ECO:0000256" key="4">
    <source>
        <dbReference type="ARBA" id="ARBA00022801"/>
    </source>
</evidence>
<dbReference type="PANTHER" id="PTHR21666:SF288">
    <property type="entry name" value="CELL DIVISION PROTEIN YTFB"/>
    <property type="match status" value="1"/>
</dbReference>
<evidence type="ECO:0000256" key="3">
    <source>
        <dbReference type="ARBA" id="ARBA00022723"/>
    </source>
</evidence>
<name>X0YIE8_9ZZZZ</name>
<evidence type="ECO:0000313" key="8">
    <source>
        <dbReference type="EMBL" id="GAG48358.1"/>
    </source>
</evidence>
<comment type="cofactor">
    <cofactor evidence="1">
        <name>Zn(2+)</name>
        <dbReference type="ChEBI" id="CHEBI:29105"/>
    </cofactor>
</comment>
<evidence type="ECO:0000256" key="1">
    <source>
        <dbReference type="ARBA" id="ARBA00001947"/>
    </source>
</evidence>
<dbReference type="GO" id="GO:0046872">
    <property type="term" value="F:metal ion binding"/>
    <property type="evidence" value="ECO:0007669"/>
    <property type="project" value="UniProtKB-KW"/>
</dbReference>
<comment type="caution">
    <text evidence="8">The sequence shown here is derived from an EMBL/GenBank/DDBJ whole genome shotgun (WGS) entry which is preliminary data.</text>
</comment>